<organism evidence="2 3">
    <name type="scientific">Marinobacterium aestuariivivens</name>
    <dbReference type="NCBI Taxonomy" id="1698799"/>
    <lineage>
        <taxon>Bacteria</taxon>
        <taxon>Pseudomonadati</taxon>
        <taxon>Pseudomonadota</taxon>
        <taxon>Gammaproteobacteria</taxon>
        <taxon>Oceanospirillales</taxon>
        <taxon>Oceanospirillaceae</taxon>
        <taxon>Marinobacterium</taxon>
    </lineage>
</organism>
<evidence type="ECO:0000313" key="3">
    <source>
        <dbReference type="Proteomes" id="UP001596422"/>
    </source>
</evidence>
<comment type="caution">
    <text evidence="2">The sequence shown here is derived from an EMBL/GenBank/DDBJ whole genome shotgun (WGS) entry which is preliminary data.</text>
</comment>
<evidence type="ECO:0000256" key="1">
    <source>
        <dbReference type="SAM" id="SignalP"/>
    </source>
</evidence>
<dbReference type="EMBL" id="JBHSWE010000001">
    <property type="protein sequence ID" value="MFC6673660.1"/>
    <property type="molecule type" value="Genomic_DNA"/>
</dbReference>
<reference evidence="3" key="1">
    <citation type="journal article" date="2019" name="Int. J. Syst. Evol. Microbiol.">
        <title>The Global Catalogue of Microorganisms (GCM) 10K type strain sequencing project: providing services to taxonomists for standard genome sequencing and annotation.</title>
        <authorList>
            <consortium name="The Broad Institute Genomics Platform"/>
            <consortium name="The Broad Institute Genome Sequencing Center for Infectious Disease"/>
            <person name="Wu L."/>
            <person name="Ma J."/>
        </authorList>
    </citation>
    <scope>NUCLEOTIDE SEQUENCE [LARGE SCALE GENOMIC DNA]</scope>
    <source>
        <strain evidence="3">NBRC 111756</strain>
    </source>
</reference>
<feature type="signal peptide" evidence="1">
    <location>
        <begin position="1"/>
        <end position="30"/>
    </location>
</feature>
<accession>A0ABW2A8H3</accession>
<name>A0ABW2A8H3_9GAMM</name>
<evidence type="ECO:0000313" key="2">
    <source>
        <dbReference type="EMBL" id="MFC6673660.1"/>
    </source>
</evidence>
<dbReference type="Proteomes" id="UP001596422">
    <property type="component" value="Unassembled WGS sequence"/>
</dbReference>
<proteinExistence type="predicted"/>
<sequence length="142" mass="15573">MFACYRQWTARSLKALLLLLCLLGSASGGATDRSDGEVKLKVTATAYNSLPAQTTGNPAVGAWGDRLKPGVKAIAVSRDLLAMGLEPGAEVTIEGLPGRFRVMDKMHRRWQRKIDIYMGNDRDAALEWGKRPVVIRWSGQDS</sequence>
<keyword evidence="3" id="KW-1185">Reference proteome</keyword>
<keyword evidence="1" id="KW-0732">Signal</keyword>
<dbReference type="CDD" id="cd22784">
    <property type="entry name" value="DPBB_MltA_YuiC-like"/>
    <property type="match status" value="1"/>
</dbReference>
<gene>
    <name evidence="2" type="ORF">ACFQDL_28880</name>
</gene>
<feature type="chain" id="PRO_5047461771" evidence="1">
    <location>
        <begin position="31"/>
        <end position="142"/>
    </location>
</feature>
<protein>
    <submittedName>
        <fullName evidence="2">3D domain-containing protein</fullName>
    </submittedName>
</protein>